<dbReference type="Proteomes" id="UP000037035">
    <property type="component" value="Unassembled WGS sequence"/>
</dbReference>
<dbReference type="EMBL" id="LAVV01014556">
    <property type="protein sequence ID" value="KNZ44654.1"/>
    <property type="molecule type" value="Genomic_DNA"/>
</dbReference>
<organism evidence="1 2">
    <name type="scientific">Puccinia sorghi</name>
    <dbReference type="NCBI Taxonomy" id="27349"/>
    <lineage>
        <taxon>Eukaryota</taxon>
        <taxon>Fungi</taxon>
        <taxon>Dikarya</taxon>
        <taxon>Basidiomycota</taxon>
        <taxon>Pucciniomycotina</taxon>
        <taxon>Pucciniomycetes</taxon>
        <taxon>Pucciniales</taxon>
        <taxon>Pucciniaceae</taxon>
        <taxon>Puccinia</taxon>
    </lineage>
</organism>
<comment type="caution">
    <text evidence="1">The sequence shown here is derived from an EMBL/GenBank/DDBJ whole genome shotgun (WGS) entry which is preliminary data.</text>
</comment>
<proteinExistence type="predicted"/>
<accession>A0A0L6U7X3</accession>
<name>A0A0L6U7X3_9BASI</name>
<feature type="non-terminal residue" evidence="1">
    <location>
        <position position="1"/>
    </location>
</feature>
<evidence type="ECO:0000313" key="2">
    <source>
        <dbReference type="Proteomes" id="UP000037035"/>
    </source>
</evidence>
<reference evidence="1 2" key="1">
    <citation type="submission" date="2015-08" db="EMBL/GenBank/DDBJ databases">
        <title>Next Generation Sequencing and Analysis of the Genome of Puccinia sorghi L Schw, the Causal Agent of Maize Common Rust.</title>
        <authorList>
            <person name="Rochi L."/>
            <person name="Burguener G."/>
            <person name="Darino M."/>
            <person name="Turjanski A."/>
            <person name="Kreff E."/>
            <person name="Dieguez M.J."/>
            <person name="Sacco F."/>
        </authorList>
    </citation>
    <scope>NUCLEOTIDE SEQUENCE [LARGE SCALE GENOMIC DNA]</scope>
    <source>
        <strain evidence="1 2">RO10H11247</strain>
    </source>
</reference>
<protein>
    <submittedName>
        <fullName evidence="1">Uncharacterized protein</fullName>
    </submittedName>
</protein>
<dbReference type="AlphaFoldDB" id="A0A0L6U7X3"/>
<gene>
    <name evidence="1" type="ORF">VP01_8957g1</name>
</gene>
<evidence type="ECO:0000313" key="1">
    <source>
        <dbReference type="EMBL" id="KNZ44654.1"/>
    </source>
</evidence>
<sequence length="145" mass="16386">QTFVFVEYFLTDQTSANRRKCSNFMHPRGLGMLIFLPLTTVVHPMPLTRQSAVELSTNQSTQTSPMTLVNRAAQLQAWLEFINMDPEKHDTTAGFTKHSVTPPTASVNKSNLCDVLRKSLDNKINLFMEAHNHQTLLSQDVVELI</sequence>
<dbReference type="VEuPathDB" id="FungiDB:VP01_8957g1"/>
<keyword evidence="2" id="KW-1185">Reference proteome</keyword>